<reference evidence="1" key="2">
    <citation type="submission" date="2022-09" db="EMBL/GenBank/DDBJ databases">
        <title>Biosynthetic gene clusters of Dactylosporangioum fulvum.</title>
        <authorList>
            <person name="Caradec T."/>
        </authorList>
    </citation>
    <scope>NUCLEOTIDE SEQUENCE</scope>
    <source>
        <strain evidence="1">NRRL B-16292</strain>
    </source>
</reference>
<name>A0ABY5VP54_9ACTN</name>
<evidence type="ECO:0000313" key="1">
    <source>
        <dbReference type="EMBL" id="UWP78894.1"/>
    </source>
</evidence>
<keyword evidence="2" id="KW-1185">Reference proteome</keyword>
<sequence>MGADEAALDAWWAQRTAAALAPLLAAVRARAPFGLRNLWGSVADEVTGTAIRVAQLAGRDAEAAWARAQRLLDALAPHAPVTPARGTPCPVRHPGGRQLFQVRGTCSLYYRSMVETYCDTCPLRDDDSRQRRLRAYLIESQAAA</sequence>
<dbReference type="EMBL" id="CP073720">
    <property type="protein sequence ID" value="UWP78894.1"/>
    <property type="molecule type" value="Genomic_DNA"/>
</dbReference>
<dbReference type="Proteomes" id="UP001059617">
    <property type="component" value="Chromosome"/>
</dbReference>
<evidence type="ECO:0000313" key="2">
    <source>
        <dbReference type="Proteomes" id="UP001059617"/>
    </source>
</evidence>
<gene>
    <name evidence="1" type="ORF">Dfulv_27390</name>
</gene>
<protein>
    <recommendedName>
        <fullName evidence="3">Ferric siderophore reductase C-terminal domain-containing protein</fullName>
    </recommendedName>
</protein>
<organism evidence="1 2">
    <name type="scientific">Dactylosporangium fulvum</name>
    <dbReference type="NCBI Taxonomy" id="53359"/>
    <lineage>
        <taxon>Bacteria</taxon>
        <taxon>Bacillati</taxon>
        <taxon>Actinomycetota</taxon>
        <taxon>Actinomycetes</taxon>
        <taxon>Micromonosporales</taxon>
        <taxon>Micromonosporaceae</taxon>
        <taxon>Dactylosporangium</taxon>
    </lineage>
</organism>
<evidence type="ECO:0008006" key="3">
    <source>
        <dbReference type="Google" id="ProtNLM"/>
    </source>
</evidence>
<dbReference type="RefSeq" id="WP_259856325.1">
    <property type="nucleotide sequence ID" value="NZ_CP073720.1"/>
</dbReference>
<proteinExistence type="predicted"/>
<reference evidence="1" key="1">
    <citation type="submission" date="2021-04" db="EMBL/GenBank/DDBJ databases">
        <authorList>
            <person name="Hartkoorn R.C."/>
            <person name="Beaudoing E."/>
            <person name="Hot D."/>
        </authorList>
    </citation>
    <scope>NUCLEOTIDE SEQUENCE</scope>
    <source>
        <strain evidence="1">NRRL B-16292</strain>
    </source>
</reference>
<accession>A0ABY5VP54</accession>